<reference evidence="2 3" key="1">
    <citation type="journal article" date="2011" name="Stand. Genomic Sci.">
        <title>Complete genome sequence of Bacteroides salanitronis type strain (BL78).</title>
        <authorList>
            <person name="Gronow S."/>
            <person name="Held B."/>
            <person name="Lucas S."/>
            <person name="Lapidus A."/>
            <person name="Del Rio T.G."/>
            <person name="Nolan M."/>
            <person name="Tice H."/>
            <person name="Deshpande S."/>
            <person name="Cheng J.F."/>
            <person name="Pitluck S."/>
            <person name="Liolios K."/>
            <person name="Pagani I."/>
            <person name="Ivanova N."/>
            <person name="Mavromatis K."/>
            <person name="Pati A."/>
            <person name="Tapia R."/>
            <person name="Han C."/>
            <person name="Goodwin L."/>
            <person name="Chen A."/>
            <person name="Palaniappan K."/>
            <person name="Land M."/>
            <person name="Hauser L."/>
            <person name="Chang Y.J."/>
            <person name="Jeffries C.D."/>
            <person name="Brambilla E.M."/>
            <person name="Rohde M."/>
            <person name="Goker M."/>
            <person name="Detter J.C."/>
            <person name="Woyke T."/>
            <person name="Bristow J."/>
            <person name="Markowitz V."/>
            <person name="Hugenholtz P."/>
            <person name="Kyrpides N.C."/>
            <person name="Klenk H.P."/>
            <person name="Eisen J.A."/>
        </authorList>
    </citation>
    <scope>NUCLEOTIDE SEQUENCE [LARGE SCALE GENOMIC DNA]</scope>
    <source>
        <strain evidence="2 3">DSM 18170</strain>
    </source>
</reference>
<accession>F0R0I8</accession>
<dbReference type="OrthoDB" id="649093at2"/>
<protein>
    <recommendedName>
        <fullName evidence="1">TonB C-terminal domain-containing protein</fullName>
    </recommendedName>
</protein>
<dbReference type="InterPro" id="IPR037682">
    <property type="entry name" value="TonB_C"/>
</dbReference>
<organism evidence="2 3">
    <name type="scientific">Phocaeicola salanitronis (strain DSM 18170 / JCM 13657 / CCUG 60908 / BL78)</name>
    <name type="common">Bacteroides salanitronis</name>
    <dbReference type="NCBI Taxonomy" id="667015"/>
    <lineage>
        <taxon>Bacteria</taxon>
        <taxon>Pseudomonadati</taxon>
        <taxon>Bacteroidota</taxon>
        <taxon>Bacteroidia</taxon>
        <taxon>Bacteroidales</taxon>
        <taxon>Bacteroidaceae</taxon>
        <taxon>Phocaeicola</taxon>
    </lineage>
</organism>
<evidence type="ECO:0000313" key="2">
    <source>
        <dbReference type="EMBL" id="ADY35224.1"/>
    </source>
</evidence>
<evidence type="ECO:0000313" key="3">
    <source>
        <dbReference type="Proteomes" id="UP000007486"/>
    </source>
</evidence>
<gene>
    <name evidence="2" type="ordered locus">Bacsa_0628</name>
</gene>
<dbReference type="HOGENOM" id="CLU_2153297_0_0_10"/>
<keyword evidence="3" id="KW-1185">Reference proteome</keyword>
<dbReference type="Pfam" id="PF03544">
    <property type="entry name" value="TonB_C"/>
    <property type="match status" value="1"/>
</dbReference>
<feature type="domain" description="TonB C-terminal" evidence="1">
    <location>
        <begin position="41"/>
        <end position="85"/>
    </location>
</feature>
<dbReference type="Proteomes" id="UP000007486">
    <property type="component" value="Chromosome"/>
</dbReference>
<dbReference type="RefSeq" id="WP_013616679.1">
    <property type="nucleotide sequence ID" value="NC_015164.1"/>
</dbReference>
<dbReference type="STRING" id="667015.Bacsa_0628"/>
<dbReference type="GO" id="GO:0055085">
    <property type="term" value="P:transmembrane transport"/>
    <property type="evidence" value="ECO:0007669"/>
    <property type="project" value="InterPro"/>
</dbReference>
<dbReference type="AlphaFoldDB" id="F0R0I8"/>
<dbReference type="EMBL" id="CP002530">
    <property type="protein sequence ID" value="ADY35224.1"/>
    <property type="molecule type" value="Genomic_DNA"/>
</dbReference>
<dbReference type="Gene3D" id="3.30.1150.10">
    <property type="match status" value="1"/>
</dbReference>
<name>F0R0I8_PHOSB</name>
<proteinExistence type="predicted"/>
<dbReference type="KEGG" id="bsa:Bacsa_0628"/>
<dbReference type="SUPFAM" id="SSF74653">
    <property type="entry name" value="TolA/TonB C-terminal domain"/>
    <property type="match status" value="1"/>
</dbReference>
<evidence type="ECO:0000259" key="1">
    <source>
        <dbReference type="Pfam" id="PF03544"/>
    </source>
</evidence>
<sequence>MFVGYDSSASFPGGMYKLQQYFKQNLIEVYGQGNASGVRGVYRFKITDYGYPEEVKVLRPGPFPDFDEQVLRFIREMPRWTPAVDWHASPYIFRDCVCTLPVQLPSRQVKK</sequence>